<dbReference type="InterPro" id="IPR047650">
    <property type="entry name" value="Transpos_IS110"/>
</dbReference>
<dbReference type="PANTHER" id="PTHR33055:SF3">
    <property type="entry name" value="PUTATIVE TRANSPOSASE FOR IS117-RELATED"/>
    <property type="match status" value="1"/>
</dbReference>
<evidence type="ECO:0000256" key="1">
    <source>
        <dbReference type="SAM" id="MobiDB-lite"/>
    </source>
</evidence>
<comment type="caution">
    <text evidence="3">The sequence shown here is derived from an EMBL/GenBank/DDBJ whole genome shotgun (WGS) entry which is preliminary data.</text>
</comment>
<dbReference type="Proteomes" id="UP000215367">
    <property type="component" value="Unassembled WGS sequence"/>
</dbReference>
<feature type="domain" description="Transposase IS116/IS110/IS902 C-terminal" evidence="2">
    <location>
        <begin position="67"/>
        <end position="147"/>
    </location>
</feature>
<dbReference type="GO" id="GO:0006313">
    <property type="term" value="P:DNA transposition"/>
    <property type="evidence" value="ECO:0007669"/>
    <property type="project" value="InterPro"/>
</dbReference>
<keyword evidence="3" id="KW-0614">Plasmid</keyword>
<dbReference type="InterPro" id="IPR003346">
    <property type="entry name" value="Transposase_20"/>
</dbReference>
<dbReference type="EMBL" id="NOWT01000027">
    <property type="protein sequence ID" value="OYD81927.1"/>
    <property type="molecule type" value="Genomic_DNA"/>
</dbReference>
<reference evidence="3 4" key="1">
    <citation type="submission" date="2017-07" db="EMBL/GenBank/DDBJ databases">
        <title>Whole genome sequence of Azospirillum brasilense 2A1, a potential biofertilizer strain.</title>
        <authorList>
            <person name="Fontana C.A."/>
            <person name="Toffoli L.M."/>
            <person name="Salazar S.M."/>
            <person name="Puglisi E."/>
            <person name="Pedraza R."/>
            <person name="Bassi D."/>
            <person name="Cocconcelli P.S."/>
        </authorList>
    </citation>
    <scope>NUCLEOTIDE SEQUENCE [LARGE SCALE GENOMIC DNA]</scope>
    <source>
        <strain evidence="3 4">2A1</strain>
        <plasmid evidence="3">unnamed</plasmid>
    </source>
</reference>
<dbReference type="GO" id="GO:0004803">
    <property type="term" value="F:transposase activity"/>
    <property type="evidence" value="ECO:0007669"/>
    <property type="project" value="InterPro"/>
</dbReference>
<protein>
    <recommendedName>
        <fullName evidence="2">Transposase IS116/IS110/IS902 C-terminal domain-containing protein</fullName>
    </recommendedName>
</protein>
<feature type="region of interest" description="Disordered" evidence="1">
    <location>
        <begin position="161"/>
        <end position="184"/>
    </location>
</feature>
<name>A0A235H8W7_AZOBR</name>
<feature type="compositionally biased region" description="Basic and acidic residues" evidence="1">
    <location>
        <begin position="163"/>
        <end position="184"/>
    </location>
</feature>
<dbReference type="Pfam" id="PF02371">
    <property type="entry name" value="Transposase_20"/>
    <property type="match status" value="1"/>
</dbReference>
<evidence type="ECO:0000313" key="3">
    <source>
        <dbReference type="EMBL" id="OYD81927.1"/>
    </source>
</evidence>
<dbReference type="PANTHER" id="PTHR33055">
    <property type="entry name" value="TRANSPOSASE FOR INSERTION SEQUENCE ELEMENT IS1111A"/>
    <property type="match status" value="1"/>
</dbReference>
<organism evidence="3 4">
    <name type="scientific">Azospirillum brasilense</name>
    <dbReference type="NCBI Taxonomy" id="192"/>
    <lineage>
        <taxon>Bacteria</taxon>
        <taxon>Pseudomonadati</taxon>
        <taxon>Pseudomonadota</taxon>
        <taxon>Alphaproteobacteria</taxon>
        <taxon>Rhodospirillales</taxon>
        <taxon>Azospirillaceae</taxon>
        <taxon>Azospirillum</taxon>
    </lineage>
</organism>
<gene>
    <name evidence="3" type="ORF">CHT98_23150</name>
</gene>
<evidence type="ECO:0000313" key="4">
    <source>
        <dbReference type="Proteomes" id="UP000215367"/>
    </source>
</evidence>
<proteinExistence type="predicted"/>
<sequence length="201" mass="21992">MRAEPSSGKLKLRVYHAGQQLEEEHHGNLCRFGRIEALVTAWSRLIDQTAALDRLVLAAARKSKVVRRLMGVPGAGTLTALAFVSAIGDPSRFRRSSSVGAYFGLTPRRFQSGEVDRSGRISKCGDPLARTYLFEAAGMLLNRVTRWSALKAWGTRLAKQAHRSQEGHRGAGQEVGHRAAPHVDRRLGVPLVTGRSRGMSV</sequence>
<dbReference type="AlphaFoldDB" id="A0A235H8W7"/>
<evidence type="ECO:0000259" key="2">
    <source>
        <dbReference type="Pfam" id="PF02371"/>
    </source>
</evidence>
<accession>A0A235H8W7</accession>
<dbReference type="GO" id="GO:0003677">
    <property type="term" value="F:DNA binding"/>
    <property type="evidence" value="ECO:0007669"/>
    <property type="project" value="InterPro"/>
</dbReference>
<geneLocation type="plasmid" evidence="3">
    <name>unnamed</name>
</geneLocation>